<keyword evidence="11" id="KW-0804">Transcription</keyword>
<comment type="subcellular location">
    <subcellularLocation>
        <location evidence="2">Nucleus</location>
    </subcellularLocation>
</comment>
<evidence type="ECO:0000313" key="16">
    <source>
        <dbReference type="EMBL" id="GLD58439.1"/>
    </source>
</evidence>
<dbReference type="InterPro" id="IPR006612">
    <property type="entry name" value="THAP_Znf"/>
</dbReference>
<dbReference type="SMART" id="SM00692">
    <property type="entry name" value="DM3"/>
    <property type="match status" value="1"/>
</dbReference>
<feature type="compositionally biased region" description="Basic and acidic residues" evidence="14">
    <location>
        <begin position="413"/>
        <end position="428"/>
    </location>
</feature>
<dbReference type="InterPro" id="IPR050527">
    <property type="entry name" value="Snail/Krueppel_Znf"/>
</dbReference>
<dbReference type="SMART" id="SM00355">
    <property type="entry name" value="ZnF_C2H2"/>
    <property type="match status" value="8"/>
</dbReference>
<evidence type="ECO:0000256" key="1">
    <source>
        <dbReference type="ARBA" id="ARBA00003729"/>
    </source>
</evidence>
<evidence type="ECO:0000256" key="9">
    <source>
        <dbReference type="ARBA" id="ARBA00023015"/>
    </source>
</evidence>
<dbReference type="PROSITE" id="PS00028">
    <property type="entry name" value="ZINC_FINGER_C2H2_1"/>
    <property type="match status" value="4"/>
</dbReference>
<dbReference type="GO" id="GO:0005634">
    <property type="term" value="C:nucleus"/>
    <property type="evidence" value="ECO:0007669"/>
    <property type="project" value="UniProtKB-SubCell"/>
</dbReference>
<evidence type="ECO:0000256" key="11">
    <source>
        <dbReference type="ARBA" id="ARBA00023163"/>
    </source>
</evidence>
<dbReference type="Pfam" id="PF25429">
    <property type="entry name" value="zf-POGZ"/>
    <property type="match status" value="1"/>
</dbReference>
<dbReference type="InterPro" id="IPR059074">
    <property type="entry name" value="zf-C2H2_Z280C_D"/>
</dbReference>
<keyword evidence="9" id="KW-0805">Transcription regulation</keyword>
<keyword evidence="5" id="KW-0677">Repeat</keyword>
<dbReference type="SMART" id="SM00980">
    <property type="entry name" value="THAP"/>
    <property type="match status" value="1"/>
</dbReference>
<evidence type="ECO:0000256" key="6">
    <source>
        <dbReference type="ARBA" id="ARBA00022771"/>
    </source>
</evidence>
<dbReference type="InterPro" id="IPR057618">
    <property type="entry name" value="Znf_POGZ/Z280C-D-like"/>
</dbReference>
<evidence type="ECO:0000259" key="15">
    <source>
        <dbReference type="PROSITE" id="PS50950"/>
    </source>
</evidence>
<evidence type="ECO:0000256" key="7">
    <source>
        <dbReference type="ARBA" id="ARBA00022833"/>
    </source>
</evidence>
<sequence>MPGMCSVPGCKGYKKARSRGVVFHSLPTRDPERCRKWLKAIQNPKFDENTPVGKYGNIRVCSQHFKPEDYEPDIQAELMKTTPRKILKSNAIPSVFSGRQQEDLSTSLSAGDSSKTEPKAPSTAAQASTSVISGSSADIVLRWPSVLTSASSLNVQGTGVDASLSPSILIPISSGAPSTLSQSPPPAEPCESVCSVASVDRLNESFHQETKLKATTASKSDMNTEKNLSQSKTIVNDSCLMELFKKCQTCGQTITRKRVSHCGAQKKVRWSCLSGHRGIWMSSPHLWEAFPEIHLLTALAILFSGGTFTYFKKWAQHLHLNFMGNKTFFDIQKAYLNSEKKQLLRTEQDGICVKGVHQQLEATPFHASDPLKRVKAKSRGREKGALPSWSRYEIHSGESIQKPTAPSSLRHVSASERGKQHQRDDVKHQTVTPDSATEVDGLQGSFEEMEVTIDEDECNSVNTRLSDLNDDMENDSTELRSAGADNSCDEEVYVPLMPQRSTASELLLECEEEELEPWQKQTSQLRTSHAHLKDEDGIGELTVDCKPEPSPLQIDAVNSSPPELKTESPQPDVFNNQEFIAASLQLTSNTEFIGSLGTQCPPGNSFAIVPAGHQHIFQNVATATVTPEVYDGVHSSEAETQSLYSTLRKQSLSQHPSLRSTMSELFMECVEEELEPWQKQVPEVQLIEDDDDEPIFVGVLSNNQKDVRTAAPTLTTVTPQPVIVNNQGFIVTSPQLANSSEFIASLGTQYPPGTSFAIVPAGQQQLFQRVSPATVIPGAVHRPQVQQIRNNIVTLSNVQSPAVYSTQSAQLQPNLTNTQSLQIFSGANRAQSTVKRALLPQKTDCVVKRAKLDLVPAKVTVKVENGILKKKCSKCQEEFLTPEALNSHMMSCGTKYESTESTTPSGLNTSPNKRIMLVSDFYYGHFEGDGYKEVQKTNTTFKCQSCLKVLKNNIRFMNHMKHHLELEKQNSESWESHTTCQHCYRQYMTPFQLQCHIESAHSPIESSTNCKICELAFESEQVLLEHMKDNHKPGEMPYVCQVCNYRSSFFSDVETHFRTAHENTKDLLCPFCLKVLRSSHMYMQHYMKHQKKGIHRCGKCRLNFLTYKEKLEHRTHVHKTFRKPKALEGLPPGTKVTIRASLTGKTPILPTSPDRSGFTVTPETLSFSQQTRSPVCVSKAKLNISGAGKAKMNQSKKQDGRTTKHNLALRNLRVNGGCYTCIECNAQVDNFFSHFPMVSNCGACKYRTSCKVSIGNHMIRFHSTITKNRFLKMDHKKNASTLKFTLVCLNCDLLVDASGGDLMTKHLTDRPNHICKVIQEKADIKAKDRVHLVLGQPAKVLYLLTSAPAQRPKDTDSKPVESVTSGSVTVATVDQPDSEPMLPAGDQEKGSTDTSVNEGSFKGELKQSLLPAPSSACTSDGVLDLGDESVVNSDSPDVAEQLSATEIVPENVTEEQQTKPE</sequence>
<proteinExistence type="predicted"/>
<reference evidence="16" key="1">
    <citation type="submission" date="2022-08" db="EMBL/GenBank/DDBJ databases">
        <title>Genome sequencing of akame (Lates japonicus).</title>
        <authorList>
            <person name="Hashiguchi Y."/>
            <person name="Takahashi H."/>
        </authorList>
    </citation>
    <scope>NUCLEOTIDE SEQUENCE</scope>
    <source>
        <strain evidence="16">Kochi</strain>
    </source>
</reference>
<feature type="compositionally biased region" description="Polar residues" evidence="14">
    <location>
        <begin position="98"/>
        <end position="113"/>
    </location>
</feature>
<dbReference type="EMBL" id="BRZM01000033">
    <property type="protein sequence ID" value="GLD58439.1"/>
    <property type="molecule type" value="Genomic_DNA"/>
</dbReference>
<dbReference type="PANTHER" id="PTHR24388">
    <property type="entry name" value="ZINC FINGER PROTEIN"/>
    <property type="match status" value="1"/>
</dbReference>
<accession>A0AAD3R5U0</accession>
<comment type="function">
    <text evidence="1">May function as a transcription factor.</text>
</comment>
<evidence type="ECO:0000256" key="13">
    <source>
        <dbReference type="PROSITE-ProRule" id="PRU00309"/>
    </source>
</evidence>
<evidence type="ECO:0000313" key="17">
    <source>
        <dbReference type="Proteomes" id="UP001279410"/>
    </source>
</evidence>
<keyword evidence="6 13" id="KW-0863">Zinc-finger</keyword>
<evidence type="ECO:0000256" key="5">
    <source>
        <dbReference type="ARBA" id="ARBA00022737"/>
    </source>
</evidence>
<name>A0AAD3R5U0_LATJO</name>
<organism evidence="16 17">
    <name type="scientific">Lates japonicus</name>
    <name type="common">Japanese lates</name>
    <dbReference type="NCBI Taxonomy" id="270547"/>
    <lineage>
        <taxon>Eukaryota</taxon>
        <taxon>Metazoa</taxon>
        <taxon>Chordata</taxon>
        <taxon>Craniata</taxon>
        <taxon>Vertebrata</taxon>
        <taxon>Euteleostomi</taxon>
        <taxon>Actinopterygii</taxon>
        <taxon>Neopterygii</taxon>
        <taxon>Teleostei</taxon>
        <taxon>Neoteleostei</taxon>
        <taxon>Acanthomorphata</taxon>
        <taxon>Carangaria</taxon>
        <taxon>Carangaria incertae sedis</taxon>
        <taxon>Centropomidae</taxon>
        <taxon>Lates</taxon>
    </lineage>
</organism>
<dbReference type="GO" id="GO:0000978">
    <property type="term" value="F:RNA polymerase II cis-regulatory region sequence-specific DNA binding"/>
    <property type="evidence" value="ECO:0007669"/>
    <property type="project" value="TreeGrafter"/>
</dbReference>
<dbReference type="Pfam" id="PF05485">
    <property type="entry name" value="THAP"/>
    <property type="match status" value="1"/>
</dbReference>
<dbReference type="Proteomes" id="UP001279410">
    <property type="component" value="Unassembled WGS sequence"/>
</dbReference>
<feature type="domain" description="THAP-type" evidence="15">
    <location>
        <begin position="1"/>
        <end position="96"/>
    </location>
</feature>
<feature type="compositionally biased region" description="Polar residues" evidence="14">
    <location>
        <begin position="398"/>
        <end position="407"/>
    </location>
</feature>
<comment type="caution">
    <text evidence="16">The sequence shown here is derived from an EMBL/GenBank/DDBJ whole genome shotgun (WGS) entry which is preliminary data.</text>
</comment>
<feature type="region of interest" description="Disordered" evidence="14">
    <location>
        <begin position="98"/>
        <end position="129"/>
    </location>
</feature>
<evidence type="ECO:0000256" key="3">
    <source>
        <dbReference type="ARBA" id="ARBA00022499"/>
    </source>
</evidence>
<dbReference type="GO" id="GO:0000981">
    <property type="term" value="F:DNA-binding transcription factor activity, RNA polymerase II-specific"/>
    <property type="evidence" value="ECO:0007669"/>
    <property type="project" value="TreeGrafter"/>
</dbReference>
<feature type="region of interest" description="Disordered" evidence="14">
    <location>
        <begin position="1427"/>
        <end position="1461"/>
    </location>
</feature>
<feature type="compositionally biased region" description="Low complexity" evidence="14">
    <location>
        <begin position="1360"/>
        <end position="1373"/>
    </location>
</feature>
<evidence type="ECO:0000256" key="14">
    <source>
        <dbReference type="SAM" id="MobiDB-lite"/>
    </source>
</evidence>
<dbReference type="Gene3D" id="3.30.160.60">
    <property type="entry name" value="Classic Zinc Finger"/>
    <property type="match status" value="1"/>
</dbReference>
<dbReference type="GO" id="GO:0008270">
    <property type="term" value="F:zinc ion binding"/>
    <property type="evidence" value="ECO:0007669"/>
    <property type="project" value="UniProtKB-KW"/>
</dbReference>
<dbReference type="SUPFAM" id="SSF57716">
    <property type="entry name" value="Glucocorticoid receptor-like (DNA-binding domain)"/>
    <property type="match status" value="1"/>
</dbReference>
<evidence type="ECO:0000256" key="4">
    <source>
        <dbReference type="ARBA" id="ARBA00022723"/>
    </source>
</evidence>
<evidence type="ECO:0000256" key="10">
    <source>
        <dbReference type="ARBA" id="ARBA00023125"/>
    </source>
</evidence>
<dbReference type="PANTHER" id="PTHR24388:SF34">
    <property type="entry name" value="ZINC FINGER PROTEIN 280D"/>
    <property type="match status" value="1"/>
</dbReference>
<dbReference type="InterPro" id="IPR013087">
    <property type="entry name" value="Znf_C2H2_type"/>
</dbReference>
<gene>
    <name evidence="16" type="ORF">AKAME5_001056400</name>
</gene>
<feature type="region of interest" description="Disordered" evidence="14">
    <location>
        <begin position="367"/>
        <end position="438"/>
    </location>
</feature>
<evidence type="ECO:0000256" key="12">
    <source>
        <dbReference type="ARBA" id="ARBA00023242"/>
    </source>
</evidence>
<keyword evidence="12" id="KW-0539">Nucleus</keyword>
<keyword evidence="7" id="KW-0862">Zinc</keyword>
<dbReference type="PROSITE" id="PS50950">
    <property type="entry name" value="ZF_THAP"/>
    <property type="match status" value="1"/>
</dbReference>
<evidence type="ECO:0000256" key="8">
    <source>
        <dbReference type="ARBA" id="ARBA00022843"/>
    </source>
</evidence>
<keyword evidence="17" id="KW-1185">Reference proteome</keyword>
<keyword evidence="3" id="KW-1017">Isopeptide bond</keyword>
<dbReference type="InterPro" id="IPR036236">
    <property type="entry name" value="Znf_C2H2_sf"/>
</dbReference>
<keyword evidence="10 13" id="KW-0238">DNA-binding</keyword>
<dbReference type="SUPFAM" id="SSF57667">
    <property type="entry name" value="beta-beta-alpha zinc fingers"/>
    <property type="match status" value="1"/>
</dbReference>
<evidence type="ECO:0000256" key="2">
    <source>
        <dbReference type="ARBA" id="ARBA00004123"/>
    </source>
</evidence>
<keyword evidence="8" id="KW-0832">Ubl conjugation</keyword>
<feature type="region of interest" description="Disordered" evidence="14">
    <location>
        <begin position="1350"/>
        <end position="1399"/>
    </location>
</feature>
<dbReference type="FunFam" id="3.30.160.60:FF:000298">
    <property type="entry name" value="zinc finger protein 280D isoform X1"/>
    <property type="match status" value="1"/>
</dbReference>
<protein>
    <recommendedName>
        <fullName evidence="15">THAP-type domain-containing protein</fullName>
    </recommendedName>
</protein>
<dbReference type="Pfam" id="PF25414">
    <property type="entry name" value="zf-C2H2_Z280C_D"/>
    <property type="match status" value="1"/>
</dbReference>
<keyword evidence="4" id="KW-0479">Metal-binding</keyword>